<evidence type="ECO:0000313" key="1">
    <source>
        <dbReference type="EMBL" id="JAD56728.1"/>
    </source>
</evidence>
<accession>A0A0A9B3L9</accession>
<dbReference type="AlphaFoldDB" id="A0A0A9B3L9"/>
<dbReference type="EMBL" id="GBRH01241167">
    <property type="protein sequence ID" value="JAD56728.1"/>
    <property type="molecule type" value="Transcribed_RNA"/>
</dbReference>
<name>A0A0A9B3L9_ARUDO</name>
<reference evidence="1" key="1">
    <citation type="submission" date="2014-09" db="EMBL/GenBank/DDBJ databases">
        <authorList>
            <person name="Magalhaes I.L.F."/>
            <person name="Oliveira U."/>
            <person name="Santos F.R."/>
            <person name="Vidigal T.H.D.A."/>
            <person name="Brescovit A.D."/>
            <person name="Santos A.J."/>
        </authorList>
    </citation>
    <scope>NUCLEOTIDE SEQUENCE</scope>
    <source>
        <tissue evidence="1">Shoot tissue taken approximately 20 cm above the soil surface</tissue>
    </source>
</reference>
<protein>
    <submittedName>
        <fullName evidence="1">Uncharacterized protein</fullName>
    </submittedName>
</protein>
<sequence>MERWVDFTSNIADIYPELPVHRIKEDKQGWVAWAKDPSSSKKLINLGVRFTLFDTTIRDTVDCLRRKGLI</sequence>
<organism evidence="1">
    <name type="scientific">Arundo donax</name>
    <name type="common">Giant reed</name>
    <name type="synonym">Donax arundinaceus</name>
    <dbReference type="NCBI Taxonomy" id="35708"/>
    <lineage>
        <taxon>Eukaryota</taxon>
        <taxon>Viridiplantae</taxon>
        <taxon>Streptophyta</taxon>
        <taxon>Embryophyta</taxon>
        <taxon>Tracheophyta</taxon>
        <taxon>Spermatophyta</taxon>
        <taxon>Magnoliopsida</taxon>
        <taxon>Liliopsida</taxon>
        <taxon>Poales</taxon>
        <taxon>Poaceae</taxon>
        <taxon>PACMAD clade</taxon>
        <taxon>Arundinoideae</taxon>
        <taxon>Arundineae</taxon>
        <taxon>Arundo</taxon>
    </lineage>
</organism>
<reference evidence="1" key="2">
    <citation type="journal article" date="2015" name="Data Brief">
        <title>Shoot transcriptome of the giant reed, Arundo donax.</title>
        <authorList>
            <person name="Barrero R.A."/>
            <person name="Guerrero F.D."/>
            <person name="Moolhuijzen P."/>
            <person name="Goolsby J.A."/>
            <person name="Tidwell J."/>
            <person name="Bellgard S.E."/>
            <person name="Bellgard M.I."/>
        </authorList>
    </citation>
    <scope>NUCLEOTIDE SEQUENCE</scope>
    <source>
        <tissue evidence="1">Shoot tissue taken approximately 20 cm above the soil surface</tissue>
    </source>
</reference>
<proteinExistence type="predicted"/>